<organism evidence="5 6">
    <name type="scientific">Albidovulum aquaemixtae</name>
    <dbReference type="NCBI Taxonomy" id="1542388"/>
    <lineage>
        <taxon>Bacteria</taxon>
        <taxon>Pseudomonadati</taxon>
        <taxon>Pseudomonadota</taxon>
        <taxon>Alphaproteobacteria</taxon>
        <taxon>Rhodobacterales</taxon>
        <taxon>Paracoccaceae</taxon>
        <taxon>Albidovulum</taxon>
    </lineage>
</organism>
<keyword evidence="3 5" id="KW-0067">ATP-binding</keyword>
<dbReference type="PROSITE" id="PS50893">
    <property type="entry name" value="ABC_TRANSPORTER_2"/>
    <property type="match status" value="1"/>
</dbReference>
<dbReference type="EMBL" id="OMOQ01000007">
    <property type="protein sequence ID" value="SPH25037.1"/>
    <property type="molecule type" value="Genomic_DNA"/>
</dbReference>
<evidence type="ECO:0000313" key="5">
    <source>
        <dbReference type="EMBL" id="SPH25037.1"/>
    </source>
</evidence>
<dbReference type="GO" id="GO:0015697">
    <property type="term" value="P:quaternary ammonium group transport"/>
    <property type="evidence" value="ECO:0007669"/>
    <property type="project" value="UniProtKB-ARBA"/>
</dbReference>
<proteinExistence type="predicted"/>
<evidence type="ECO:0000256" key="2">
    <source>
        <dbReference type="ARBA" id="ARBA00022741"/>
    </source>
</evidence>
<reference evidence="5 6" key="1">
    <citation type="submission" date="2018-03" db="EMBL/GenBank/DDBJ databases">
        <authorList>
            <person name="Keele B.F."/>
        </authorList>
    </citation>
    <scope>NUCLEOTIDE SEQUENCE [LARGE SCALE GENOMIC DNA]</scope>
    <source>
        <strain evidence="5 6">CECT 8626</strain>
    </source>
</reference>
<protein>
    <submittedName>
        <fullName evidence="5">Spermidine/putrescine import ATP-binding protein PotA</fullName>
        <ecNumber evidence="5">3.6.3.31</ecNumber>
    </submittedName>
</protein>
<name>A0A2R8BNV6_9RHOB</name>
<keyword evidence="2" id="KW-0547">Nucleotide-binding</keyword>
<dbReference type="Pfam" id="PF00005">
    <property type="entry name" value="ABC_tran"/>
    <property type="match status" value="1"/>
</dbReference>
<keyword evidence="5" id="KW-0378">Hydrolase</keyword>
<dbReference type="EC" id="3.6.3.31" evidence="5"/>
<dbReference type="GO" id="GO:0022857">
    <property type="term" value="F:transmembrane transporter activity"/>
    <property type="evidence" value="ECO:0007669"/>
    <property type="project" value="InterPro"/>
</dbReference>
<dbReference type="Gene3D" id="3.40.50.300">
    <property type="entry name" value="P-loop containing nucleotide triphosphate hydrolases"/>
    <property type="match status" value="1"/>
</dbReference>
<dbReference type="PANTHER" id="PTHR42781:SF4">
    <property type="entry name" value="SPERMIDINE_PUTRESCINE IMPORT ATP-BINDING PROTEIN POTA"/>
    <property type="match status" value="1"/>
</dbReference>
<dbReference type="GO" id="GO:0005524">
    <property type="term" value="F:ATP binding"/>
    <property type="evidence" value="ECO:0007669"/>
    <property type="project" value="UniProtKB-KW"/>
</dbReference>
<dbReference type="PANTHER" id="PTHR42781">
    <property type="entry name" value="SPERMIDINE/PUTRESCINE IMPORT ATP-BINDING PROTEIN POTA"/>
    <property type="match status" value="1"/>
</dbReference>
<evidence type="ECO:0000313" key="6">
    <source>
        <dbReference type="Proteomes" id="UP000244924"/>
    </source>
</evidence>
<keyword evidence="1" id="KW-0813">Transport</keyword>
<dbReference type="AlphaFoldDB" id="A0A2R8BNV6"/>
<dbReference type="SMART" id="SM00382">
    <property type="entry name" value="AAA"/>
    <property type="match status" value="1"/>
</dbReference>
<dbReference type="InterPro" id="IPR017871">
    <property type="entry name" value="ABC_transporter-like_CS"/>
</dbReference>
<dbReference type="InterPro" id="IPR003439">
    <property type="entry name" value="ABC_transporter-like_ATP-bd"/>
</dbReference>
<dbReference type="Pfam" id="PF08402">
    <property type="entry name" value="TOBE_2"/>
    <property type="match status" value="1"/>
</dbReference>
<dbReference type="OrthoDB" id="9802264at2"/>
<dbReference type="GO" id="GO:0016887">
    <property type="term" value="F:ATP hydrolysis activity"/>
    <property type="evidence" value="ECO:0007669"/>
    <property type="project" value="InterPro"/>
</dbReference>
<dbReference type="PROSITE" id="PS00211">
    <property type="entry name" value="ABC_TRANSPORTER_1"/>
    <property type="match status" value="1"/>
</dbReference>
<evidence type="ECO:0000256" key="1">
    <source>
        <dbReference type="ARBA" id="ARBA00022448"/>
    </source>
</evidence>
<dbReference type="GO" id="GO:0043190">
    <property type="term" value="C:ATP-binding cassette (ABC) transporter complex"/>
    <property type="evidence" value="ECO:0007669"/>
    <property type="project" value="InterPro"/>
</dbReference>
<sequence length="330" mass="36014">MPNAVEFDHVSRHFGEVRAVDNVTIAIEEGDFFALLGPSGSGKTTCLRLISGFERPTSGHVRIFGENSENLPPNRRPVNTVFQDYALFPHLKVRDNVAYGLMVRGLDKRTRHDRAEEMLSLVKLGGYGDRKPAQLSGGQRQRVALARALVNRPRVLLLDEPLGALDLKLREAMQDELKALQKQLGITFVFVTHDQGEALSMADHVAVFDEGRIVQAGSPEEIYQRPRTRFVADFVGSANVLPPTLSARVGGEAAWHSLRPEAMEVTEPDSGRLAGTVVSTRYIGPVKRVTVDVGGERLTVAVPAGRLTPAEGASVGLGWAAAALHRMEEE</sequence>
<dbReference type="FunFam" id="3.40.50.300:FF:000425">
    <property type="entry name" value="Probable ABC transporter, ATP-binding subunit"/>
    <property type="match status" value="1"/>
</dbReference>
<dbReference type="Gene3D" id="2.40.50.100">
    <property type="match status" value="1"/>
</dbReference>
<dbReference type="SUPFAM" id="SSF52540">
    <property type="entry name" value="P-loop containing nucleoside triphosphate hydrolases"/>
    <property type="match status" value="1"/>
</dbReference>
<dbReference type="Proteomes" id="UP000244924">
    <property type="component" value="Unassembled WGS sequence"/>
</dbReference>
<accession>A0A2R8BNV6</accession>
<evidence type="ECO:0000259" key="4">
    <source>
        <dbReference type="PROSITE" id="PS50893"/>
    </source>
</evidence>
<dbReference type="InterPro" id="IPR008995">
    <property type="entry name" value="Mo/tungstate-bd_C_term_dom"/>
</dbReference>
<feature type="domain" description="ABC transporter" evidence="4">
    <location>
        <begin position="5"/>
        <end position="235"/>
    </location>
</feature>
<keyword evidence="6" id="KW-1185">Reference proteome</keyword>
<evidence type="ECO:0000256" key="3">
    <source>
        <dbReference type="ARBA" id="ARBA00022840"/>
    </source>
</evidence>
<dbReference type="InterPro" id="IPR050093">
    <property type="entry name" value="ABC_SmlMolc_Importer"/>
</dbReference>
<dbReference type="InterPro" id="IPR027417">
    <property type="entry name" value="P-loop_NTPase"/>
</dbReference>
<gene>
    <name evidence="5" type="primary">potA_9</name>
    <name evidence="5" type="ORF">DEA8626_04072</name>
</gene>
<dbReference type="InterPro" id="IPR003593">
    <property type="entry name" value="AAA+_ATPase"/>
</dbReference>
<dbReference type="InterPro" id="IPR013611">
    <property type="entry name" value="Transp-assoc_OB_typ2"/>
</dbReference>
<dbReference type="SUPFAM" id="SSF50331">
    <property type="entry name" value="MOP-like"/>
    <property type="match status" value="1"/>
</dbReference>